<dbReference type="PANTHER" id="PTHR33695:SF1">
    <property type="entry name" value="LIPOPROTEIN SIGNAL PEPTIDASE"/>
    <property type="match status" value="1"/>
</dbReference>
<comment type="catalytic activity">
    <reaction evidence="9 10">
        <text>Release of signal peptides from bacterial membrane prolipoproteins. Hydrolyzes -Xaa-Yaa-Zaa-|-(S,diacylglyceryl)Cys-, in which Xaa is hydrophobic (preferably Leu), and Yaa (Ala or Ser) and Zaa (Gly or Ala) have small, neutral side chains.</text>
        <dbReference type="EC" id="3.4.23.36"/>
    </reaction>
</comment>
<evidence type="ECO:0000256" key="3">
    <source>
        <dbReference type="ARBA" id="ARBA00022670"/>
    </source>
</evidence>
<organism evidence="13 14">
    <name type="scientific">Limnobacter thiooxidans</name>
    <dbReference type="NCBI Taxonomy" id="131080"/>
    <lineage>
        <taxon>Bacteria</taxon>
        <taxon>Pseudomonadati</taxon>
        <taxon>Pseudomonadota</taxon>
        <taxon>Betaproteobacteria</taxon>
        <taxon>Burkholderiales</taxon>
        <taxon>Burkholderiaceae</taxon>
        <taxon>Limnobacter</taxon>
    </lineage>
</organism>
<evidence type="ECO:0000313" key="14">
    <source>
        <dbReference type="Proteomes" id="UP001329151"/>
    </source>
</evidence>
<keyword evidence="6 9" id="KW-0378">Hydrolase</keyword>
<reference evidence="13 14" key="1">
    <citation type="submission" date="2023-10" db="EMBL/GenBank/DDBJ databases">
        <title>Complete Genome Sequence of Limnobacter thiooxidans CS-K2T, Isolated from freshwater lake sediments in Bavaria, Germany.</title>
        <authorList>
            <person name="Naruki M."/>
            <person name="Watanabe A."/>
            <person name="Warashina T."/>
            <person name="Morita T."/>
            <person name="Arakawa K."/>
        </authorList>
    </citation>
    <scope>NUCLEOTIDE SEQUENCE [LARGE SCALE GENOMIC DNA]</scope>
    <source>
        <strain evidence="13 14">CS-K2</strain>
    </source>
</reference>
<evidence type="ECO:0000256" key="4">
    <source>
        <dbReference type="ARBA" id="ARBA00022692"/>
    </source>
</evidence>
<evidence type="ECO:0000256" key="9">
    <source>
        <dbReference type="HAMAP-Rule" id="MF_00161"/>
    </source>
</evidence>
<feature type="active site" evidence="9">
    <location>
        <position position="145"/>
    </location>
</feature>
<feature type="transmembrane region" description="Helical" evidence="9">
    <location>
        <begin position="155"/>
        <end position="175"/>
    </location>
</feature>
<feature type="transmembrane region" description="Helical" evidence="9">
    <location>
        <begin position="65"/>
        <end position="84"/>
    </location>
</feature>
<dbReference type="RefSeq" id="WP_130558120.1">
    <property type="nucleotide sequence ID" value="NZ_AP028947.1"/>
</dbReference>
<feature type="active site" evidence="9">
    <location>
        <position position="163"/>
    </location>
</feature>
<accession>A0AA86IXZ0</accession>
<keyword evidence="5 9" id="KW-0064">Aspartyl protease</keyword>
<evidence type="ECO:0000256" key="1">
    <source>
        <dbReference type="ARBA" id="ARBA00006139"/>
    </source>
</evidence>
<protein>
    <recommendedName>
        <fullName evidence="9">Lipoprotein signal peptidase</fullName>
        <ecNumber evidence="9">3.4.23.36</ecNumber>
    </recommendedName>
    <alternativeName>
        <fullName evidence="9">Prolipoprotein signal peptidase</fullName>
    </alternativeName>
    <alternativeName>
        <fullName evidence="9">Signal peptidase II</fullName>
        <shortName evidence="9">SPase II</shortName>
    </alternativeName>
</protein>
<evidence type="ECO:0000256" key="11">
    <source>
        <dbReference type="RuleBase" id="RU004181"/>
    </source>
</evidence>
<evidence type="ECO:0000256" key="2">
    <source>
        <dbReference type="ARBA" id="ARBA00022475"/>
    </source>
</evidence>
<dbReference type="PANTHER" id="PTHR33695">
    <property type="entry name" value="LIPOPROTEIN SIGNAL PEPTIDASE"/>
    <property type="match status" value="1"/>
</dbReference>
<evidence type="ECO:0000256" key="12">
    <source>
        <dbReference type="SAM" id="MobiDB-lite"/>
    </source>
</evidence>
<dbReference type="PROSITE" id="PS00855">
    <property type="entry name" value="SPASE_II"/>
    <property type="match status" value="1"/>
</dbReference>
<dbReference type="Proteomes" id="UP001329151">
    <property type="component" value="Chromosome"/>
</dbReference>
<dbReference type="GO" id="GO:0004190">
    <property type="term" value="F:aspartic-type endopeptidase activity"/>
    <property type="evidence" value="ECO:0007669"/>
    <property type="project" value="UniProtKB-UniRule"/>
</dbReference>
<dbReference type="InterPro" id="IPR001872">
    <property type="entry name" value="Peptidase_A8"/>
</dbReference>
<keyword evidence="3 9" id="KW-0645">Protease</keyword>
<dbReference type="HAMAP" id="MF_00161">
    <property type="entry name" value="LspA"/>
    <property type="match status" value="1"/>
</dbReference>
<evidence type="ECO:0000256" key="7">
    <source>
        <dbReference type="ARBA" id="ARBA00022989"/>
    </source>
</evidence>
<dbReference type="GO" id="GO:0006508">
    <property type="term" value="P:proteolysis"/>
    <property type="evidence" value="ECO:0007669"/>
    <property type="project" value="UniProtKB-KW"/>
</dbReference>
<keyword evidence="2 9" id="KW-1003">Cell membrane</keyword>
<dbReference type="GO" id="GO:0005886">
    <property type="term" value="C:plasma membrane"/>
    <property type="evidence" value="ECO:0007669"/>
    <property type="project" value="UniProtKB-SubCell"/>
</dbReference>
<evidence type="ECO:0000256" key="8">
    <source>
        <dbReference type="ARBA" id="ARBA00023136"/>
    </source>
</evidence>
<dbReference type="PRINTS" id="PR00781">
    <property type="entry name" value="LIPOSIGPTASE"/>
</dbReference>
<comment type="function">
    <text evidence="9 10">This protein specifically catalyzes the removal of signal peptides from prolipoproteins.</text>
</comment>
<name>A0AA86IXZ0_9BURK</name>
<feature type="region of interest" description="Disordered" evidence="12">
    <location>
        <begin position="1"/>
        <end position="23"/>
    </location>
</feature>
<dbReference type="NCBIfam" id="TIGR00077">
    <property type="entry name" value="lspA"/>
    <property type="match status" value="1"/>
</dbReference>
<proteinExistence type="inferred from homology"/>
<comment type="similarity">
    <text evidence="1 9 11">Belongs to the peptidase A8 family.</text>
</comment>
<evidence type="ECO:0000256" key="5">
    <source>
        <dbReference type="ARBA" id="ARBA00022750"/>
    </source>
</evidence>
<keyword evidence="7 9" id="KW-1133">Transmembrane helix</keyword>
<dbReference type="AlphaFoldDB" id="A0AA86IXZ0"/>
<sequence length="192" mass="20953">MSNKQTKKGASAPAQKAANHSGNNEPVVKKSILPWIGFSLLIIVLDQITKLWVQAKLDLGSVIEVTSYFNLVYVLNPGAAFSFLADQEGWQKHFLSAVAVVASVVIVFMMRSSSHRKFAMFCLACILGGALGNLIDRLAHGAVIDFLDFYIQNYHWPAFNVADVAISIGAVGLIVDELFFNKENKSPPAKKA</sequence>
<keyword evidence="14" id="KW-1185">Reference proteome</keyword>
<evidence type="ECO:0000256" key="10">
    <source>
        <dbReference type="RuleBase" id="RU000594"/>
    </source>
</evidence>
<gene>
    <name evidence="9 13" type="primary">lspA</name>
    <name evidence="13" type="ORF">RGQ30_08980</name>
</gene>
<feature type="transmembrane region" description="Helical" evidence="9">
    <location>
        <begin position="118"/>
        <end position="135"/>
    </location>
</feature>
<keyword evidence="8 9" id="KW-0472">Membrane</keyword>
<evidence type="ECO:0000313" key="13">
    <source>
        <dbReference type="EMBL" id="BET25397.1"/>
    </source>
</evidence>
<dbReference type="Pfam" id="PF01252">
    <property type="entry name" value="Peptidase_A8"/>
    <property type="match status" value="1"/>
</dbReference>
<keyword evidence="4 9" id="KW-0812">Transmembrane</keyword>
<dbReference type="EMBL" id="AP028947">
    <property type="protein sequence ID" value="BET25397.1"/>
    <property type="molecule type" value="Genomic_DNA"/>
</dbReference>
<feature type="transmembrane region" description="Helical" evidence="9">
    <location>
        <begin position="32"/>
        <end position="53"/>
    </location>
</feature>
<evidence type="ECO:0000256" key="6">
    <source>
        <dbReference type="ARBA" id="ARBA00022801"/>
    </source>
</evidence>
<dbReference type="EC" id="3.4.23.36" evidence="9"/>
<comment type="pathway">
    <text evidence="9">Protein modification; lipoprotein biosynthesis (signal peptide cleavage).</text>
</comment>
<dbReference type="KEGG" id="lto:RGQ30_08980"/>
<feature type="transmembrane region" description="Helical" evidence="9">
    <location>
        <begin position="90"/>
        <end position="111"/>
    </location>
</feature>
<comment type="subcellular location">
    <subcellularLocation>
        <location evidence="9">Cell membrane</location>
        <topology evidence="9">Multi-pass membrane protein</topology>
    </subcellularLocation>
</comment>